<dbReference type="AlphaFoldDB" id="A0AB73T3V3"/>
<accession>A0AB73T3V3</accession>
<evidence type="ECO:0000256" key="7">
    <source>
        <dbReference type="SAM" id="SignalP"/>
    </source>
</evidence>
<feature type="signal peptide" evidence="7">
    <location>
        <begin position="1"/>
        <end position="19"/>
    </location>
</feature>
<feature type="chain" id="PRO_5044505301" evidence="7">
    <location>
        <begin position="20"/>
        <end position="402"/>
    </location>
</feature>
<dbReference type="Proteomes" id="UP000245412">
    <property type="component" value="Unassembled WGS sequence"/>
</dbReference>
<keyword evidence="10" id="KW-1185">Reference proteome</keyword>
<dbReference type="CDD" id="cd06354">
    <property type="entry name" value="PBP1_PrnA-like"/>
    <property type="match status" value="1"/>
</dbReference>
<protein>
    <submittedName>
        <fullName evidence="9">Nucleoside-binding protein</fullName>
    </submittedName>
</protein>
<evidence type="ECO:0000256" key="3">
    <source>
        <dbReference type="ARBA" id="ARBA00022729"/>
    </source>
</evidence>
<keyword evidence="5" id="KW-0449">Lipoprotein</keyword>
<evidence type="ECO:0000313" key="10">
    <source>
        <dbReference type="Proteomes" id="UP000245412"/>
    </source>
</evidence>
<dbReference type="RefSeq" id="WP_109626404.1">
    <property type="nucleotide sequence ID" value="NZ_JANKBI010000004.1"/>
</dbReference>
<reference evidence="9 10" key="1">
    <citation type="submission" date="2018-05" db="EMBL/GenBank/DDBJ databases">
        <authorList>
            <person name="Goeker M."/>
            <person name="Huntemann M."/>
            <person name="Clum A."/>
            <person name="Pillay M."/>
            <person name="Palaniappan K."/>
            <person name="Varghese N."/>
            <person name="Mikhailova N."/>
            <person name="Stamatis D."/>
            <person name="Reddy T."/>
            <person name="Daum C."/>
            <person name="Shapiro N."/>
            <person name="Ivanova N."/>
            <person name="Kyrpides N."/>
            <person name="Woyke T."/>
        </authorList>
    </citation>
    <scope>NUCLEOTIDE SEQUENCE [LARGE SCALE GENOMIC DNA]</scope>
    <source>
        <strain evidence="9 10">DSM 26524</strain>
    </source>
</reference>
<feature type="compositionally biased region" description="Basic and acidic residues" evidence="6">
    <location>
        <begin position="40"/>
        <end position="54"/>
    </location>
</feature>
<dbReference type="InterPro" id="IPR050957">
    <property type="entry name" value="BMP_lipoprotein"/>
</dbReference>
<comment type="caution">
    <text evidence="9">The sequence shown here is derived from an EMBL/GenBank/DDBJ whole genome shotgun (WGS) entry which is preliminary data.</text>
</comment>
<feature type="domain" description="ABC transporter substrate-binding protein PnrA-like" evidence="8">
    <location>
        <begin position="66"/>
        <end position="371"/>
    </location>
</feature>
<proteinExistence type="predicted"/>
<dbReference type="PROSITE" id="PS51257">
    <property type="entry name" value="PROKAR_LIPOPROTEIN"/>
    <property type="match status" value="1"/>
</dbReference>
<organism evidence="9 10">
    <name type="scientific">Murimonas intestini</name>
    <dbReference type="NCBI Taxonomy" id="1337051"/>
    <lineage>
        <taxon>Bacteria</taxon>
        <taxon>Bacillati</taxon>
        <taxon>Bacillota</taxon>
        <taxon>Clostridia</taxon>
        <taxon>Lachnospirales</taxon>
        <taxon>Lachnospiraceae</taxon>
        <taxon>Murimonas</taxon>
    </lineage>
</organism>
<evidence type="ECO:0000259" key="8">
    <source>
        <dbReference type="Pfam" id="PF02608"/>
    </source>
</evidence>
<keyword evidence="4" id="KW-0472">Membrane</keyword>
<feature type="region of interest" description="Disordered" evidence="6">
    <location>
        <begin position="23"/>
        <end position="54"/>
    </location>
</feature>
<dbReference type="GO" id="GO:0005886">
    <property type="term" value="C:plasma membrane"/>
    <property type="evidence" value="ECO:0007669"/>
    <property type="project" value="UniProtKB-SubCell"/>
</dbReference>
<evidence type="ECO:0000256" key="1">
    <source>
        <dbReference type="ARBA" id="ARBA00004236"/>
    </source>
</evidence>
<evidence type="ECO:0000256" key="6">
    <source>
        <dbReference type="SAM" id="MobiDB-lite"/>
    </source>
</evidence>
<evidence type="ECO:0000256" key="4">
    <source>
        <dbReference type="ARBA" id="ARBA00023136"/>
    </source>
</evidence>
<evidence type="ECO:0000256" key="2">
    <source>
        <dbReference type="ARBA" id="ARBA00022475"/>
    </source>
</evidence>
<sequence>MKKLLSVVLCTAMVSAMIAGCGSAGGDTEKSTNAQTEAETAAKEETEAAKTKEAAGKGDALNIAIVSSPSGVDDGSFNQDNYNGILAFIENHSDSKVTPVKEPTGDVAAAIQAVADIVADYDVIVCCGFQFAGIATIAQDNPDVDFILVDSNPADAEGNEVEVDNIYAMTFAEQESGFFAGMAAALESQSKKVAVVNGIAYPSNVNYQYGFESGVNYANKKYDTGVEMIELPSYAGTDVTNADVGGNYIGSFADEATGKVVGNALIQEGCDIIFVAAGASGNGVFTAAKEAKDVKVIGCDVDQYDDGANGDSNIILTSGLKVMSTNVEKQLEAIAAGTFKGGNELLKADTDSTGYVKAEGRNQLSADTISKLDEAYELVKDGTIVPASNFSESTPDSFPGLE</sequence>
<dbReference type="PANTHER" id="PTHR34296">
    <property type="entry name" value="TRANSCRIPTIONAL ACTIVATOR PROTEIN MED"/>
    <property type="match status" value="1"/>
</dbReference>
<keyword evidence="2" id="KW-1003">Cell membrane</keyword>
<dbReference type="InterPro" id="IPR003760">
    <property type="entry name" value="PnrA-like"/>
</dbReference>
<dbReference type="Pfam" id="PF02608">
    <property type="entry name" value="Bmp"/>
    <property type="match status" value="1"/>
</dbReference>
<evidence type="ECO:0000256" key="5">
    <source>
        <dbReference type="ARBA" id="ARBA00023288"/>
    </source>
</evidence>
<dbReference type="Gene3D" id="3.40.50.2300">
    <property type="match status" value="2"/>
</dbReference>
<gene>
    <name evidence="9" type="ORF">C7383_10627</name>
</gene>
<name>A0AB73T3V3_9FIRM</name>
<comment type="subcellular location">
    <subcellularLocation>
        <location evidence="1">Cell membrane</location>
    </subcellularLocation>
</comment>
<dbReference type="EMBL" id="QGGY01000006">
    <property type="protein sequence ID" value="PWJ75457.1"/>
    <property type="molecule type" value="Genomic_DNA"/>
</dbReference>
<dbReference type="PANTHER" id="PTHR34296:SF2">
    <property type="entry name" value="ABC TRANSPORTER GUANOSINE-BINDING PROTEIN NUPN"/>
    <property type="match status" value="1"/>
</dbReference>
<keyword evidence="3 7" id="KW-0732">Signal</keyword>
<evidence type="ECO:0000313" key="9">
    <source>
        <dbReference type="EMBL" id="PWJ75457.1"/>
    </source>
</evidence>